<feature type="domain" description="Tox-MPTase3" evidence="2">
    <location>
        <begin position="121"/>
        <end position="251"/>
    </location>
</feature>
<organism evidence="3 4">
    <name type="scientific">Siphonobacter aquaeclarae</name>
    <dbReference type="NCBI Taxonomy" id="563176"/>
    <lineage>
        <taxon>Bacteria</taxon>
        <taxon>Pseudomonadati</taxon>
        <taxon>Bacteroidota</taxon>
        <taxon>Cytophagia</taxon>
        <taxon>Cytophagales</taxon>
        <taxon>Cytophagaceae</taxon>
        <taxon>Siphonobacter</taxon>
    </lineage>
</organism>
<protein>
    <submittedName>
        <fullName evidence="3">Metallopeptidase toxin 3</fullName>
    </submittedName>
</protein>
<evidence type="ECO:0000259" key="2">
    <source>
        <dbReference type="Pfam" id="PF15639"/>
    </source>
</evidence>
<dbReference type="Proteomes" id="UP000198901">
    <property type="component" value="Unassembled WGS sequence"/>
</dbReference>
<evidence type="ECO:0000313" key="3">
    <source>
        <dbReference type="EMBL" id="SDL96283.1"/>
    </source>
</evidence>
<dbReference type="AlphaFoldDB" id="A0A1G9PCJ9"/>
<evidence type="ECO:0000313" key="4">
    <source>
        <dbReference type="Proteomes" id="UP000198901"/>
    </source>
</evidence>
<gene>
    <name evidence="3" type="ORF">SAMN04488090_2116</name>
</gene>
<sequence length="269" mass="30287">MKTFVHSIVLALVASSLFFACQKEAEETNPALPKKPTNGYSKDTFKRKDASEVDYYQFKRNYWPGVPDPYDTYIEGKLGGSTSGAGPLDVKYYEDGTGAGGPSPYLGDSPMFIMDIADQQAYPKFANLVRNIRYFVENDVAVLNALIKWSAMSKDEVLQRLNFGQGPKIVIKELNGSFGYFKASENPNVINIAKSWVLGVETANLKSTFQATSFLMAVTILHESVHQARHQQHVDEDTWEYGWGFEESAFGEIVDATNAYQYSWRMYKK</sequence>
<keyword evidence="1" id="KW-0732">Signal</keyword>
<feature type="chain" id="PRO_5011546585" evidence="1">
    <location>
        <begin position="26"/>
        <end position="269"/>
    </location>
</feature>
<dbReference type="EMBL" id="FNGS01000004">
    <property type="protein sequence ID" value="SDL96283.1"/>
    <property type="molecule type" value="Genomic_DNA"/>
</dbReference>
<dbReference type="OrthoDB" id="964602at2"/>
<evidence type="ECO:0000256" key="1">
    <source>
        <dbReference type="SAM" id="SignalP"/>
    </source>
</evidence>
<reference evidence="3 4" key="1">
    <citation type="submission" date="2016-10" db="EMBL/GenBank/DDBJ databases">
        <authorList>
            <person name="de Groot N.N."/>
        </authorList>
    </citation>
    <scope>NUCLEOTIDE SEQUENCE [LARGE SCALE GENOMIC DNA]</scope>
    <source>
        <strain evidence="3 4">DSM 21668</strain>
    </source>
</reference>
<proteinExistence type="predicted"/>
<dbReference type="Pfam" id="PF15639">
    <property type="entry name" value="Tox-MPTase3"/>
    <property type="match status" value="1"/>
</dbReference>
<accession>A0A1G9PCJ9</accession>
<dbReference type="STRING" id="563176.SAMN04488090_2116"/>
<dbReference type="InterPro" id="IPR028913">
    <property type="entry name" value="Tox-MPTase3_dom"/>
</dbReference>
<keyword evidence="4" id="KW-1185">Reference proteome</keyword>
<name>A0A1G9PCJ9_9BACT</name>
<dbReference type="PROSITE" id="PS51257">
    <property type="entry name" value="PROKAR_LIPOPROTEIN"/>
    <property type="match status" value="1"/>
</dbReference>
<dbReference type="RefSeq" id="WP_093201531.1">
    <property type="nucleotide sequence ID" value="NZ_FNGS01000004.1"/>
</dbReference>
<feature type="signal peptide" evidence="1">
    <location>
        <begin position="1"/>
        <end position="25"/>
    </location>
</feature>